<dbReference type="PROSITE" id="PS51257">
    <property type="entry name" value="PROKAR_LIPOPROTEIN"/>
    <property type="match status" value="1"/>
</dbReference>
<comment type="caution">
    <text evidence="3">The sequence shown here is derived from an EMBL/GenBank/DDBJ whole genome shotgun (WGS) entry which is preliminary data.</text>
</comment>
<dbReference type="Gene3D" id="3.90.76.10">
    <property type="entry name" value="Dipeptide-binding Protein, Domain 1"/>
    <property type="match status" value="1"/>
</dbReference>
<sequence>MKARWIGAVLPGLLLAVSACGASPTETARSASPVKAYDINPVARDRVSEGGTLRWGLTEYPTQWNQHHIDGNHADVKTVMDALMPHAFRSDERANISVDPNYVLAARVTASAPRQVVTYTLNPKAKWSDGKPITYLDYIAQWRAMRGVNTGYQVASVTGYQDIAGVVKGQDDHQVVVTFARPFGDWQSLFSPLYPASANVTPEAFNSAWTSRIPITAGPFKFAAFDHTAKTVTIARDTVWWGDKAKLDKIIFRGLESDARIGAFANGELDVFDIGPSAPDYARARTTQGGVVRQAAAPDFRHLTFNGESPVLSDLRVRQAIALGVDRKVLAQSDLQGLNWPATLLDNHFLMNSQEGYQANAGALSKPDPARASRLLDEAGWKKTGLFRTRNGKELAVRFVIPSGLQLAKSEGEIVQAMLRPLGVRINLQTVPSGDFFTKYIIPGNYDIAPFSYVGTPFPVSSSYGTYANGVSGPGDDILWNANLGRSGSREIDTMLRQAGAELDPVHARAHLNAADRMVWQQVNVLTLYQRPQNVAVRANLANIGARGFRDLDYADIGFVQNPS</sequence>
<dbReference type="Gene3D" id="3.10.105.10">
    <property type="entry name" value="Dipeptide-binding Protein, Domain 3"/>
    <property type="match status" value="1"/>
</dbReference>
<dbReference type="Pfam" id="PF00496">
    <property type="entry name" value="SBP_bac_5"/>
    <property type="match status" value="1"/>
</dbReference>
<name>A0A5M3W1X1_9ACTN</name>
<dbReference type="AlphaFoldDB" id="A0A5M3W1X1"/>
<feature type="chain" id="PRO_5039114533" description="Solute-binding protein family 5 domain-containing protein" evidence="1">
    <location>
        <begin position="23"/>
        <end position="564"/>
    </location>
</feature>
<dbReference type="OrthoDB" id="7888869at2"/>
<feature type="signal peptide" evidence="1">
    <location>
        <begin position="1"/>
        <end position="22"/>
    </location>
</feature>
<dbReference type="EMBL" id="BLAD01000057">
    <property type="protein sequence ID" value="GES02289.1"/>
    <property type="molecule type" value="Genomic_DNA"/>
</dbReference>
<dbReference type="InterPro" id="IPR039424">
    <property type="entry name" value="SBP_5"/>
</dbReference>
<evidence type="ECO:0000256" key="1">
    <source>
        <dbReference type="SAM" id="SignalP"/>
    </source>
</evidence>
<accession>A0A5M3W1X1</accession>
<evidence type="ECO:0000259" key="2">
    <source>
        <dbReference type="Pfam" id="PF00496"/>
    </source>
</evidence>
<dbReference type="Proteomes" id="UP000334990">
    <property type="component" value="Unassembled WGS sequence"/>
</dbReference>
<dbReference type="GO" id="GO:1904680">
    <property type="term" value="F:peptide transmembrane transporter activity"/>
    <property type="evidence" value="ECO:0007669"/>
    <property type="project" value="TreeGrafter"/>
</dbReference>
<gene>
    <name evidence="3" type="ORF">Acor_43550</name>
</gene>
<organism evidence="3 4">
    <name type="scientific">Acrocarpospora corrugata</name>
    <dbReference type="NCBI Taxonomy" id="35763"/>
    <lineage>
        <taxon>Bacteria</taxon>
        <taxon>Bacillati</taxon>
        <taxon>Actinomycetota</taxon>
        <taxon>Actinomycetes</taxon>
        <taxon>Streptosporangiales</taxon>
        <taxon>Streptosporangiaceae</taxon>
        <taxon>Acrocarpospora</taxon>
    </lineage>
</organism>
<dbReference type="CDD" id="cd08501">
    <property type="entry name" value="PBP2_Lpqw"/>
    <property type="match status" value="1"/>
</dbReference>
<evidence type="ECO:0000313" key="3">
    <source>
        <dbReference type="EMBL" id="GES02289.1"/>
    </source>
</evidence>
<keyword evidence="4" id="KW-1185">Reference proteome</keyword>
<dbReference type="InterPro" id="IPR000914">
    <property type="entry name" value="SBP_5_dom"/>
</dbReference>
<dbReference type="GO" id="GO:0015833">
    <property type="term" value="P:peptide transport"/>
    <property type="evidence" value="ECO:0007669"/>
    <property type="project" value="TreeGrafter"/>
</dbReference>
<evidence type="ECO:0000313" key="4">
    <source>
        <dbReference type="Proteomes" id="UP000334990"/>
    </source>
</evidence>
<dbReference type="PANTHER" id="PTHR30290">
    <property type="entry name" value="PERIPLASMIC BINDING COMPONENT OF ABC TRANSPORTER"/>
    <property type="match status" value="1"/>
</dbReference>
<proteinExistence type="predicted"/>
<dbReference type="PANTHER" id="PTHR30290:SF65">
    <property type="entry name" value="MONOACYL PHOSPHATIDYLINOSITOL TETRAMANNOSIDE-BINDING PROTEIN LPQW-RELATED"/>
    <property type="match status" value="1"/>
</dbReference>
<feature type="domain" description="Solute-binding protein family 5" evidence="2">
    <location>
        <begin position="102"/>
        <end position="469"/>
    </location>
</feature>
<keyword evidence="1" id="KW-0732">Signal</keyword>
<dbReference type="RefSeq" id="WP_155338523.1">
    <property type="nucleotide sequence ID" value="NZ_BAAABN010000002.1"/>
</dbReference>
<protein>
    <recommendedName>
        <fullName evidence="2">Solute-binding protein family 5 domain-containing protein</fullName>
    </recommendedName>
</protein>
<dbReference type="Gene3D" id="3.40.190.10">
    <property type="entry name" value="Periplasmic binding protein-like II"/>
    <property type="match status" value="1"/>
</dbReference>
<reference evidence="3 4" key="1">
    <citation type="submission" date="2019-10" db="EMBL/GenBank/DDBJ databases">
        <title>Whole genome shotgun sequence of Acrocarpospora corrugata NBRC 13972.</title>
        <authorList>
            <person name="Ichikawa N."/>
            <person name="Kimura A."/>
            <person name="Kitahashi Y."/>
            <person name="Komaki H."/>
            <person name="Oguchi A."/>
        </authorList>
    </citation>
    <scope>NUCLEOTIDE SEQUENCE [LARGE SCALE GENOMIC DNA]</scope>
    <source>
        <strain evidence="3 4">NBRC 13972</strain>
    </source>
</reference>
<dbReference type="SUPFAM" id="SSF53850">
    <property type="entry name" value="Periplasmic binding protein-like II"/>
    <property type="match status" value="1"/>
</dbReference>